<proteinExistence type="predicted"/>
<evidence type="ECO:0000313" key="7">
    <source>
        <dbReference type="Proteomes" id="UP001199044"/>
    </source>
</evidence>
<feature type="domain" description="OmpA-like" evidence="5">
    <location>
        <begin position="53"/>
        <end position="170"/>
    </location>
</feature>
<dbReference type="PRINTS" id="PR01021">
    <property type="entry name" value="OMPADOMAIN"/>
</dbReference>
<dbReference type="InterPro" id="IPR006665">
    <property type="entry name" value="OmpA-like"/>
</dbReference>
<evidence type="ECO:0000256" key="2">
    <source>
        <dbReference type="ARBA" id="ARBA00023136"/>
    </source>
</evidence>
<keyword evidence="7" id="KW-1185">Reference proteome</keyword>
<keyword evidence="3" id="KW-0998">Cell outer membrane</keyword>
<name>A0ABS7YL21_9VIBR</name>
<dbReference type="Proteomes" id="UP001199044">
    <property type="component" value="Unassembled WGS sequence"/>
</dbReference>
<evidence type="ECO:0000256" key="4">
    <source>
        <dbReference type="PROSITE-ProRule" id="PRU00473"/>
    </source>
</evidence>
<sequence>MEDSESIPYIEMPKAIQVADLNDDDNDGVINARDKCTTTPKGVVVDNDGCEQLIKNTEQQRLHILFANNSSQIPPSFLPQIRRMADFLKLYPEATIQLSGYASKTGTSAYNQNLSEERSQAVRIQLIRFGIKPNRITILGYGDSNLLIDRDDQLSHAQNRRVTASVVGIKGDYLKEWTIFTTLPE</sequence>
<evidence type="ECO:0000259" key="5">
    <source>
        <dbReference type="PROSITE" id="PS51123"/>
    </source>
</evidence>
<protein>
    <submittedName>
        <fullName evidence="6">OmpA family protein</fullName>
    </submittedName>
</protein>
<evidence type="ECO:0000313" key="6">
    <source>
        <dbReference type="EMBL" id="MCA2015576.1"/>
    </source>
</evidence>
<dbReference type="Gene3D" id="3.30.1330.60">
    <property type="entry name" value="OmpA-like domain"/>
    <property type="match status" value="1"/>
</dbReference>
<dbReference type="PROSITE" id="PS51123">
    <property type="entry name" value="OMPA_2"/>
    <property type="match status" value="1"/>
</dbReference>
<accession>A0ABS7YL21</accession>
<dbReference type="EMBL" id="JAIWIU010000032">
    <property type="protein sequence ID" value="MCA2015576.1"/>
    <property type="molecule type" value="Genomic_DNA"/>
</dbReference>
<reference evidence="7" key="1">
    <citation type="submission" date="2023-07" db="EMBL/GenBank/DDBJ databases">
        <title>Molecular identification of indigenous halophilic bacteria isolated from red sea cost, biodegradation of synthetic dyes and assessment of degraded metabolite toxicity.</title>
        <authorList>
            <person name="Chaieb K."/>
            <person name="Altayb H.N."/>
        </authorList>
    </citation>
    <scope>NUCLEOTIDE SEQUENCE [LARGE SCALE GENOMIC DNA]</scope>
    <source>
        <strain evidence="7">K20</strain>
    </source>
</reference>
<dbReference type="Pfam" id="PF00691">
    <property type="entry name" value="OmpA"/>
    <property type="match status" value="1"/>
</dbReference>
<dbReference type="PANTHER" id="PTHR30329:SF21">
    <property type="entry name" value="LIPOPROTEIN YIAD-RELATED"/>
    <property type="match status" value="1"/>
</dbReference>
<comment type="subcellular location">
    <subcellularLocation>
        <location evidence="1">Cell outer membrane</location>
    </subcellularLocation>
</comment>
<dbReference type="InterPro" id="IPR036737">
    <property type="entry name" value="OmpA-like_sf"/>
</dbReference>
<keyword evidence="2 4" id="KW-0472">Membrane</keyword>
<dbReference type="InterPro" id="IPR050330">
    <property type="entry name" value="Bact_OuterMem_StrucFunc"/>
</dbReference>
<evidence type="ECO:0000256" key="1">
    <source>
        <dbReference type="ARBA" id="ARBA00004442"/>
    </source>
</evidence>
<dbReference type="SUPFAM" id="SSF103088">
    <property type="entry name" value="OmpA-like"/>
    <property type="match status" value="1"/>
</dbReference>
<dbReference type="InterPro" id="IPR006664">
    <property type="entry name" value="OMP_bac"/>
</dbReference>
<comment type="caution">
    <text evidence="6">The sequence shown here is derived from an EMBL/GenBank/DDBJ whole genome shotgun (WGS) entry which is preliminary data.</text>
</comment>
<dbReference type="CDD" id="cd07185">
    <property type="entry name" value="OmpA_C-like"/>
    <property type="match status" value="1"/>
</dbReference>
<organism evidence="6 7">
    <name type="scientific">Vibrio tritonius</name>
    <dbReference type="NCBI Taxonomy" id="1435069"/>
    <lineage>
        <taxon>Bacteria</taxon>
        <taxon>Pseudomonadati</taxon>
        <taxon>Pseudomonadota</taxon>
        <taxon>Gammaproteobacteria</taxon>
        <taxon>Vibrionales</taxon>
        <taxon>Vibrionaceae</taxon>
        <taxon>Vibrio</taxon>
    </lineage>
</organism>
<gene>
    <name evidence="6" type="ORF">LDJ79_05590</name>
</gene>
<dbReference type="PANTHER" id="PTHR30329">
    <property type="entry name" value="STATOR ELEMENT OF FLAGELLAR MOTOR COMPLEX"/>
    <property type="match status" value="1"/>
</dbReference>
<evidence type="ECO:0000256" key="3">
    <source>
        <dbReference type="ARBA" id="ARBA00023237"/>
    </source>
</evidence>